<evidence type="ECO:0000256" key="1">
    <source>
        <dbReference type="SAM" id="SignalP"/>
    </source>
</evidence>
<proteinExistence type="predicted"/>
<keyword evidence="3" id="KW-1185">Reference proteome</keyword>
<dbReference type="AlphaFoldDB" id="A0A177NSR7"/>
<dbReference type="STRING" id="980561.A1359_03510"/>
<dbReference type="Proteomes" id="UP000078476">
    <property type="component" value="Unassembled WGS sequence"/>
</dbReference>
<dbReference type="CDD" id="cd07821">
    <property type="entry name" value="PYR_PYL_RCAR_like"/>
    <property type="match status" value="1"/>
</dbReference>
<evidence type="ECO:0000313" key="3">
    <source>
        <dbReference type="Proteomes" id="UP000078476"/>
    </source>
</evidence>
<reference evidence="2 3" key="1">
    <citation type="submission" date="2016-03" db="EMBL/GenBank/DDBJ databases">
        <authorList>
            <person name="Ploux O."/>
        </authorList>
    </citation>
    <scope>NUCLEOTIDE SEQUENCE [LARGE SCALE GENOMIC DNA]</scope>
    <source>
        <strain evidence="2 3">R-45370</strain>
    </source>
</reference>
<feature type="chain" id="PRO_5008069503" evidence="1">
    <location>
        <begin position="20"/>
        <end position="175"/>
    </location>
</feature>
<dbReference type="PANTHER" id="PTHR39332">
    <property type="entry name" value="BLL4707 PROTEIN"/>
    <property type="match status" value="1"/>
</dbReference>
<protein>
    <submittedName>
        <fullName evidence="2">MxaD protein</fullName>
    </submittedName>
</protein>
<dbReference type="OrthoDB" id="1364128at2"/>
<feature type="signal peptide" evidence="1">
    <location>
        <begin position="1"/>
        <end position="19"/>
    </location>
</feature>
<gene>
    <name evidence="2" type="ORF">A1359_03510</name>
</gene>
<dbReference type="InterPro" id="IPR023393">
    <property type="entry name" value="START-like_dom_sf"/>
</dbReference>
<dbReference type="Pfam" id="PF10604">
    <property type="entry name" value="Polyketide_cyc2"/>
    <property type="match status" value="1"/>
</dbReference>
<dbReference type="Gene3D" id="3.30.530.20">
    <property type="match status" value="1"/>
</dbReference>
<dbReference type="SUPFAM" id="SSF55961">
    <property type="entry name" value="Bet v1-like"/>
    <property type="match status" value="1"/>
</dbReference>
<comment type="caution">
    <text evidence="2">The sequence shown here is derived from an EMBL/GenBank/DDBJ whole genome shotgun (WGS) entry which is preliminary data.</text>
</comment>
<dbReference type="EMBL" id="LUUI01000055">
    <property type="protein sequence ID" value="OAI20090.1"/>
    <property type="molecule type" value="Genomic_DNA"/>
</dbReference>
<sequence>MRNMILMIGLLLASMSTLAHGPTPQKAKESIIINVAPDKVWDLVKRFGDIAAWHPDLSKSEGDGLSQSGGKRTLTFQNGQTLVEELDYFSEQDREYNYRLKSENTQAFPASSYTVELKVAAGEQASQSVVTLKSRFYRGDTGNSPADSLNDEAAVKAMNRFLTNELTGLKSKLEP</sequence>
<keyword evidence="1" id="KW-0732">Signal</keyword>
<dbReference type="PANTHER" id="PTHR39332:SF7">
    <property type="entry name" value="SRPBCC FAMILY PROTEIN"/>
    <property type="match status" value="1"/>
</dbReference>
<name>A0A177NSR7_9GAMM</name>
<evidence type="ECO:0000313" key="2">
    <source>
        <dbReference type="EMBL" id="OAI20090.1"/>
    </source>
</evidence>
<organism evidence="2 3">
    <name type="scientific">Methylomonas lenta</name>
    <dbReference type="NCBI Taxonomy" id="980561"/>
    <lineage>
        <taxon>Bacteria</taxon>
        <taxon>Pseudomonadati</taxon>
        <taxon>Pseudomonadota</taxon>
        <taxon>Gammaproteobacteria</taxon>
        <taxon>Methylococcales</taxon>
        <taxon>Methylococcaceae</taxon>
        <taxon>Methylomonas</taxon>
    </lineage>
</organism>
<accession>A0A177NSR7</accession>
<dbReference type="InterPro" id="IPR019587">
    <property type="entry name" value="Polyketide_cyclase/dehydratase"/>
</dbReference>